<dbReference type="SUPFAM" id="SSF54913">
    <property type="entry name" value="GlnB-like"/>
    <property type="match status" value="1"/>
</dbReference>
<dbReference type="EMBL" id="NKHF01000013">
    <property type="protein sequence ID" value="PCK33171.1"/>
    <property type="molecule type" value="Genomic_DNA"/>
</dbReference>
<dbReference type="Proteomes" id="UP000228621">
    <property type="component" value="Unassembled WGS sequence"/>
</dbReference>
<reference evidence="2" key="1">
    <citation type="journal article" date="2019" name="Genome Announc.">
        <title>Draft Genome Sequence of Pseudoalteromonas piscicida Strain 36Y ROTHPW, an Hypersaline Seawater Isolate from the South Coast of Sonora, Mexico.</title>
        <authorList>
            <person name="Sanchez-Diaz R."/>
            <person name="Molina-Garza Z.J."/>
            <person name="Cruz-Suarez L.E."/>
            <person name="Selvin J."/>
            <person name="Kiran G.S."/>
            <person name="Ibarra-Gamez J.C."/>
            <person name="Gomez-Gil B."/>
            <person name="Galaviz-Silva L."/>
        </authorList>
    </citation>
    <scope>NUCLEOTIDE SEQUENCE [LARGE SCALE GENOMIC DNA]</scope>
    <source>
        <strain evidence="2">36Y_RITHPW</strain>
    </source>
</reference>
<comment type="caution">
    <text evidence="1">The sequence shown here is derived from an EMBL/GenBank/DDBJ whole genome shotgun (WGS) entry which is preliminary data.</text>
</comment>
<gene>
    <name evidence="1" type="ORF">CEX98_03135</name>
</gene>
<evidence type="ECO:0000313" key="1">
    <source>
        <dbReference type="EMBL" id="PCK33171.1"/>
    </source>
</evidence>
<dbReference type="InterPro" id="IPR015867">
    <property type="entry name" value="N-reg_PII/ATP_PRibTrfase_C"/>
</dbReference>
<evidence type="ECO:0000313" key="2">
    <source>
        <dbReference type="Proteomes" id="UP000228621"/>
    </source>
</evidence>
<accession>A0A2A5JV50</accession>
<dbReference type="Gene3D" id="3.30.70.120">
    <property type="match status" value="1"/>
</dbReference>
<protein>
    <recommendedName>
        <fullName evidence="3">DUF3240 domain-containing protein</fullName>
    </recommendedName>
</protein>
<proteinExistence type="predicted"/>
<dbReference type="AlphaFoldDB" id="A0A2A5JV50"/>
<dbReference type="Pfam" id="PF11582">
    <property type="entry name" value="DUF3240"/>
    <property type="match status" value="1"/>
</dbReference>
<dbReference type="RefSeq" id="WP_099640675.1">
    <property type="nucleotide sequence ID" value="NZ_JAQPZX010000017.1"/>
</dbReference>
<dbReference type="OrthoDB" id="5296902at2"/>
<dbReference type="InterPro" id="IPR021634">
    <property type="entry name" value="DUF3240"/>
</dbReference>
<name>A0A2A5JV50_PSEO7</name>
<organism evidence="1 2">
    <name type="scientific">Pseudoalteromonas piscicida</name>
    <dbReference type="NCBI Taxonomy" id="43662"/>
    <lineage>
        <taxon>Bacteria</taxon>
        <taxon>Pseudomonadati</taxon>
        <taxon>Pseudomonadota</taxon>
        <taxon>Gammaproteobacteria</taxon>
        <taxon>Alteromonadales</taxon>
        <taxon>Pseudoalteromonadaceae</taxon>
        <taxon>Pseudoalteromonas</taxon>
    </lineage>
</organism>
<dbReference type="InterPro" id="IPR011322">
    <property type="entry name" value="N-reg_PII-like_a/b"/>
</dbReference>
<sequence>MAEQLSLFTFIVPKQLKDRVTDHLMAYEGISGFSIVSIQGYSKEHSEFDLAEQVRGYKSMERFEVLIEDGLLDPLRISLAQLLAPSRIRYWRTRLDEAGHLN</sequence>
<evidence type="ECO:0008006" key="3">
    <source>
        <dbReference type="Google" id="ProtNLM"/>
    </source>
</evidence>
<keyword evidence="2" id="KW-1185">Reference proteome</keyword>